<evidence type="ECO:0008006" key="3">
    <source>
        <dbReference type="Google" id="ProtNLM"/>
    </source>
</evidence>
<keyword evidence="2" id="KW-1185">Reference proteome</keyword>
<dbReference type="EMBL" id="KI271596">
    <property type="protein sequence ID" value="ERL64521.1"/>
    <property type="molecule type" value="Genomic_DNA"/>
</dbReference>
<dbReference type="RefSeq" id="WP_022530148.1">
    <property type="nucleotide sequence ID" value="NZ_KI271596.1"/>
</dbReference>
<dbReference type="eggNOG" id="COG1073">
    <property type="taxonomic scope" value="Bacteria"/>
</dbReference>
<dbReference type="AlphaFoldDB" id="U4TI93"/>
<protein>
    <recommendedName>
        <fullName evidence="3">Accessory Sec system protein Asp2</fullName>
    </recommendedName>
</protein>
<gene>
    <name evidence="1" type="ORF">L248_0816</name>
</gene>
<dbReference type="HOGENOM" id="CLU_041140_1_0_9"/>
<accession>U4TI93</accession>
<dbReference type="Proteomes" id="UP000030647">
    <property type="component" value="Unassembled WGS sequence"/>
</dbReference>
<sequence length="528" mass="57443">MTKRDIIHFGPAPLALADLLPADCDYHECPAATTAITVPGHDPVPVFHAHRLIPFLREPLFLISADAFITTEPALLTQLPANHIVADTPTLFAGKAARVMSLKQVLLVDFDDLAALAEHITDDWFASASASGKKFPQDNVAVSPAFQGQVRQTGYAALTLAGRFGTTWQPLVSWPTPVPVAADQNIRFLPEIDCRDGARAQFIIGLRDHETGQLTKTVTLPADQLGTGLIFRVPAQAQDVALQLLATGKGTITLGQMHMNRARRGYGQLQVNDERLVGTEPLNDTLLAYFDAGNLQPPLTVYFCNFNPTEGFSDAALVTEEDRPYLLFTDPRLVGGAFYYGSASLEQRVLAMIRNVLQRLDFGADQLIMAGSAMGATAALYYGAQLTPAGIVVGRPLVNVGSVAENLRIQRPGVFLEAADILQLHSGGTDRTAVQALNQRFWSQFKQAVFHDLTIAVGYMAQDDEDPQAFGQLYADLTGSTQAIQLVHKGFPGRHNDQPDEVAEWLSQEYHAIIQDRFTSAGEEAAEK</sequence>
<dbReference type="InterPro" id="IPR022267">
    <property type="entry name" value="Asp2"/>
</dbReference>
<dbReference type="ESTHER" id="9laco-u4ti93">
    <property type="family name" value="Asp2"/>
</dbReference>
<organism evidence="1 2">
    <name type="scientific">Schleiferilactobacillus shenzhenensis LY-73</name>
    <dbReference type="NCBI Taxonomy" id="1231336"/>
    <lineage>
        <taxon>Bacteria</taxon>
        <taxon>Bacillati</taxon>
        <taxon>Bacillota</taxon>
        <taxon>Bacilli</taxon>
        <taxon>Lactobacillales</taxon>
        <taxon>Lactobacillaceae</taxon>
        <taxon>Schleiferilactobacillus</taxon>
    </lineage>
</organism>
<dbReference type="Pfam" id="PF16929">
    <property type="entry name" value="Asp2"/>
    <property type="match status" value="1"/>
</dbReference>
<evidence type="ECO:0000313" key="2">
    <source>
        <dbReference type="Proteomes" id="UP000030647"/>
    </source>
</evidence>
<dbReference type="InterPro" id="IPR029058">
    <property type="entry name" value="AB_hydrolase_fold"/>
</dbReference>
<dbReference type="STRING" id="1231336.L248_0816"/>
<dbReference type="NCBIfam" id="TIGR03712">
    <property type="entry name" value="acc_sec_asp2"/>
    <property type="match status" value="1"/>
</dbReference>
<proteinExistence type="predicted"/>
<dbReference type="OrthoDB" id="9768578at2"/>
<name>U4TI93_9LACO</name>
<dbReference type="SUPFAM" id="SSF53474">
    <property type="entry name" value="alpha/beta-Hydrolases"/>
    <property type="match status" value="1"/>
</dbReference>
<dbReference type="GO" id="GO:0015031">
    <property type="term" value="P:protein transport"/>
    <property type="evidence" value="ECO:0007669"/>
    <property type="project" value="InterPro"/>
</dbReference>
<evidence type="ECO:0000313" key="1">
    <source>
        <dbReference type="EMBL" id="ERL64521.1"/>
    </source>
</evidence>
<reference evidence="2" key="1">
    <citation type="journal article" date="2013" name="Genome Announc.">
        <title>Whole-Genome Sequencing of Lactobacillus shenzhenensis Strain LY-73T.</title>
        <authorList>
            <person name="Lin Z."/>
            <person name="Liu Z."/>
            <person name="Yang R."/>
            <person name="Zou Y."/>
            <person name="Wan D."/>
            <person name="Chen J."/>
            <person name="Guo M."/>
            <person name="Zhao J."/>
            <person name="Fang C."/>
            <person name="Yang R."/>
            <person name="Liu F."/>
        </authorList>
    </citation>
    <scope>NUCLEOTIDE SEQUENCE [LARGE SCALE GENOMIC DNA]</scope>
    <source>
        <strain evidence="2">LY-73</strain>
    </source>
</reference>